<name>B2W059_PYRTR</name>
<protein>
    <submittedName>
        <fullName evidence="2">Uncharacterized protein</fullName>
    </submittedName>
</protein>
<dbReference type="EMBL" id="DS231616">
    <property type="protein sequence ID" value="EDU45572.1"/>
    <property type="molecule type" value="Genomic_DNA"/>
</dbReference>
<evidence type="ECO:0000313" key="3">
    <source>
        <dbReference type="Proteomes" id="UP000001471"/>
    </source>
</evidence>
<sequence>MSTWHILQCKPPGFVGGSFHWAAGGPLDVNTWKMRNSRGVGGASGLESWEDFSPEAQEGRTMDKT</sequence>
<dbReference type="AlphaFoldDB" id="B2W059"/>
<reference evidence="3" key="1">
    <citation type="journal article" date="2013" name="G3 (Bethesda)">
        <title>Comparative genomics of a plant-pathogenic fungus, Pyrenophora tritici-repentis, reveals transduplication and the impact of repeat elements on pathogenicity and population divergence.</title>
        <authorList>
            <person name="Manning V.A."/>
            <person name="Pandelova I."/>
            <person name="Dhillon B."/>
            <person name="Wilhelm L.J."/>
            <person name="Goodwin S.B."/>
            <person name="Berlin A.M."/>
            <person name="Figueroa M."/>
            <person name="Freitag M."/>
            <person name="Hane J.K."/>
            <person name="Henrissat B."/>
            <person name="Holman W.H."/>
            <person name="Kodira C.D."/>
            <person name="Martin J."/>
            <person name="Oliver R.P."/>
            <person name="Robbertse B."/>
            <person name="Schackwitz W."/>
            <person name="Schwartz D.C."/>
            <person name="Spatafora J.W."/>
            <person name="Turgeon B.G."/>
            <person name="Yandava C."/>
            <person name="Young S."/>
            <person name="Zhou S."/>
            <person name="Zeng Q."/>
            <person name="Grigoriev I.V."/>
            <person name="Ma L.-J."/>
            <person name="Ciuffetti L.M."/>
        </authorList>
    </citation>
    <scope>NUCLEOTIDE SEQUENCE [LARGE SCALE GENOMIC DNA]</scope>
    <source>
        <strain evidence="3">Pt-1C-BFP</strain>
    </source>
</reference>
<dbReference type="InParanoid" id="B2W059"/>
<proteinExistence type="predicted"/>
<accession>B2W059</accession>
<dbReference type="Proteomes" id="UP000001471">
    <property type="component" value="Unassembled WGS sequence"/>
</dbReference>
<feature type="region of interest" description="Disordered" evidence="1">
    <location>
        <begin position="40"/>
        <end position="65"/>
    </location>
</feature>
<gene>
    <name evidence="2" type="ORF">PTRG_03049</name>
</gene>
<evidence type="ECO:0000256" key="1">
    <source>
        <dbReference type="SAM" id="MobiDB-lite"/>
    </source>
</evidence>
<dbReference type="HOGENOM" id="CLU_2850778_0_0_1"/>
<evidence type="ECO:0000313" key="2">
    <source>
        <dbReference type="EMBL" id="EDU45572.1"/>
    </source>
</evidence>
<organism evidence="2 3">
    <name type="scientific">Pyrenophora tritici-repentis (strain Pt-1C-BFP)</name>
    <name type="common">Wheat tan spot fungus</name>
    <name type="synonym">Drechslera tritici-repentis</name>
    <dbReference type="NCBI Taxonomy" id="426418"/>
    <lineage>
        <taxon>Eukaryota</taxon>
        <taxon>Fungi</taxon>
        <taxon>Dikarya</taxon>
        <taxon>Ascomycota</taxon>
        <taxon>Pezizomycotina</taxon>
        <taxon>Dothideomycetes</taxon>
        <taxon>Pleosporomycetidae</taxon>
        <taxon>Pleosporales</taxon>
        <taxon>Pleosporineae</taxon>
        <taxon>Pleosporaceae</taxon>
        <taxon>Pyrenophora</taxon>
    </lineage>
</organism>